<feature type="transmembrane region" description="Helical" evidence="13">
    <location>
        <begin position="153"/>
        <end position="174"/>
    </location>
</feature>
<gene>
    <name evidence="14" type="ORF">UFOPK2001_00012</name>
</gene>
<feature type="transmembrane region" description="Helical" evidence="13">
    <location>
        <begin position="87"/>
        <end position="105"/>
    </location>
</feature>
<evidence type="ECO:0000256" key="9">
    <source>
        <dbReference type="ARBA" id="ARBA00023098"/>
    </source>
</evidence>
<feature type="transmembrane region" description="Helical" evidence="13">
    <location>
        <begin position="195"/>
        <end position="216"/>
    </location>
</feature>
<feature type="transmembrane region" description="Helical" evidence="13">
    <location>
        <begin position="222"/>
        <end position="243"/>
    </location>
</feature>
<evidence type="ECO:0000256" key="2">
    <source>
        <dbReference type="ARBA" id="ARBA00010185"/>
    </source>
</evidence>
<keyword evidence="3" id="KW-1003">Cell membrane</keyword>
<dbReference type="AlphaFoldDB" id="A0A6J6IGL1"/>
<feature type="transmembrane region" description="Helical" evidence="13">
    <location>
        <begin position="126"/>
        <end position="147"/>
    </location>
</feature>
<keyword evidence="8 13" id="KW-1133">Transmembrane helix</keyword>
<dbReference type="GO" id="GO:0005886">
    <property type="term" value="C:plasma membrane"/>
    <property type="evidence" value="ECO:0007669"/>
    <property type="project" value="UniProtKB-SubCell"/>
</dbReference>
<keyword evidence="12" id="KW-1208">Phospholipid metabolism</keyword>
<sequence length="288" mass="30877">MSNQQSAPAGRSLSKSIAVGLLLGGAFLLSVLIYKELFMVLAAAAAGAGAWELSTALRIKGWYVPRVPSVVGAVLIMPAAFYGGAEAQWLVSLGTVAALILWRTVHLLWERRQAPMQAFRTTVRDFAASAFVVIYLPLMTSFAILLLRRPEDGALWVIAFVVTVSMIDTMGYLVGRKLGKHQMAPGVSPKKSIEGLMASIVGGTTSSFAFVVWGFHGAWWQGLLFAAVMLLAAVFGDLAESLIKRDLGVKDMSSLLPGHGGVMDRMDSILPAALIAYLFASIFFPIAQ</sequence>
<name>A0A6J6IGL1_9ZZZZ</name>
<evidence type="ECO:0000256" key="5">
    <source>
        <dbReference type="ARBA" id="ARBA00022679"/>
    </source>
</evidence>
<proteinExistence type="inferred from homology"/>
<evidence type="ECO:0000256" key="12">
    <source>
        <dbReference type="ARBA" id="ARBA00023264"/>
    </source>
</evidence>
<comment type="similarity">
    <text evidence="2">Belongs to the CDS family.</text>
</comment>
<keyword evidence="9" id="KW-0443">Lipid metabolism</keyword>
<feature type="transmembrane region" description="Helical" evidence="13">
    <location>
        <begin position="12"/>
        <end position="31"/>
    </location>
</feature>
<feature type="transmembrane region" description="Helical" evidence="13">
    <location>
        <begin position="37"/>
        <end position="56"/>
    </location>
</feature>
<feature type="transmembrane region" description="Helical" evidence="13">
    <location>
        <begin position="269"/>
        <end position="287"/>
    </location>
</feature>
<evidence type="ECO:0000256" key="1">
    <source>
        <dbReference type="ARBA" id="ARBA00004651"/>
    </source>
</evidence>
<evidence type="ECO:0000256" key="10">
    <source>
        <dbReference type="ARBA" id="ARBA00023136"/>
    </source>
</evidence>
<keyword evidence="10 13" id="KW-0472">Membrane</keyword>
<dbReference type="EMBL" id="CAEZVN010000001">
    <property type="protein sequence ID" value="CAB4623268.1"/>
    <property type="molecule type" value="Genomic_DNA"/>
</dbReference>
<evidence type="ECO:0000313" key="14">
    <source>
        <dbReference type="EMBL" id="CAB4623268.1"/>
    </source>
</evidence>
<evidence type="ECO:0000256" key="3">
    <source>
        <dbReference type="ARBA" id="ARBA00022475"/>
    </source>
</evidence>
<protein>
    <submittedName>
        <fullName evidence="14">Unannotated protein</fullName>
    </submittedName>
</protein>
<organism evidence="14">
    <name type="scientific">freshwater metagenome</name>
    <dbReference type="NCBI Taxonomy" id="449393"/>
    <lineage>
        <taxon>unclassified sequences</taxon>
        <taxon>metagenomes</taxon>
        <taxon>ecological metagenomes</taxon>
    </lineage>
</organism>
<dbReference type="PROSITE" id="PS01315">
    <property type="entry name" value="CDS"/>
    <property type="match status" value="1"/>
</dbReference>
<dbReference type="InterPro" id="IPR000374">
    <property type="entry name" value="PC_trans"/>
</dbReference>
<evidence type="ECO:0000256" key="4">
    <source>
        <dbReference type="ARBA" id="ARBA00022516"/>
    </source>
</evidence>
<evidence type="ECO:0000256" key="13">
    <source>
        <dbReference type="SAM" id="Phobius"/>
    </source>
</evidence>
<feature type="transmembrane region" description="Helical" evidence="13">
    <location>
        <begin position="63"/>
        <end position="81"/>
    </location>
</feature>
<dbReference type="PANTHER" id="PTHR46382">
    <property type="entry name" value="PHOSPHATIDATE CYTIDYLYLTRANSFERASE"/>
    <property type="match status" value="1"/>
</dbReference>
<evidence type="ECO:0000256" key="7">
    <source>
        <dbReference type="ARBA" id="ARBA00022695"/>
    </source>
</evidence>
<keyword evidence="5" id="KW-0808">Transferase</keyword>
<keyword evidence="7" id="KW-0548">Nucleotidyltransferase</keyword>
<comment type="subcellular location">
    <subcellularLocation>
        <location evidence="1">Cell membrane</location>
        <topology evidence="1">Multi-pass membrane protein</topology>
    </subcellularLocation>
</comment>
<evidence type="ECO:0000256" key="6">
    <source>
        <dbReference type="ARBA" id="ARBA00022692"/>
    </source>
</evidence>
<keyword evidence="11" id="KW-0594">Phospholipid biosynthesis</keyword>
<dbReference type="GO" id="GO:0004605">
    <property type="term" value="F:phosphatidate cytidylyltransferase activity"/>
    <property type="evidence" value="ECO:0007669"/>
    <property type="project" value="TreeGrafter"/>
</dbReference>
<dbReference type="GO" id="GO:0016024">
    <property type="term" value="P:CDP-diacylglycerol biosynthetic process"/>
    <property type="evidence" value="ECO:0007669"/>
    <property type="project" value="TreeGrafter"/>
</dbReference>
<keyword evidence="6 13" id="KW-0812">Transmembrane</keyword>
<dbReference type="Pfam" id="PF01148">
    <property type="entry name" value="CTP_transf_1"/>
    <property type="match status" value="1"/>
</dbReference>
<evidence type="ECO:0000256" key="11">
    <source>
        <dbReference type="ARBA" id="ARBA00023209"/>
    </source>
</evidence>
<keyword evidence="4" id="KW-0444">Lipid biosynthesis</keyword>
<evidence type="ECO:0000256" key="8">
    <source>
        <dbReference type="ARBA" id="ARBA00022989"/>
    </source>
</evidence>
<reference evidence="14" key="1">
    <citation type="submission" date="2020-05" db="EMBL/GenBank/DDBJ databases">
        <authorList>
            <person name="Chiriac C."/>
            <person name="Salcher M."/>
            <person name="Ghai R."/>
            <person name="Kavagutti S V."/>
        </authorList>
    </citation>
    <scope>NUCLEOTIDE SEQUENCE</scope>
</reference>
<accession>A0A6J6IGL1</accession>
<dbReference type="PANTHER" id="PTHR46382:SF1">
    <property type="entry name" value="PHOSPHATIDATE CYTIDYLYLTRANSFERASE"/>
    <property type="match status" value="1"/>
</dbReference>